<feature type="region of interest" description="Disordered" evidence="1">
    <location>
        <begin position="67"/>
        <end position="155"/>
    </location>
</feature>
<accession>A0ABS8WVT6</accession>
<dbReference type="Proteomes" id="UP000823775">
    <property type="component" value="Unassembled WGS sequence"/>
</dbReference>
<comment type="caution">
    <text evidence="2">The sequence shown here is derived from an EMBL/GenBank/DDBJ whole genome shotgun (WGS) entry which is preliminary data.</text>
</comment>
<keyword evidence="3" id="KW-1185">Reference proteome</keyword>
<evidence type="ECO:0000256" key="1">
    <source>
        <dbReference type="SAM" id="MobiDB-lite"/>
    </source>
</evidence>
<protein>
    <submittedName>
        <fullName evidence="2">Uncharacterized protein</fullName>
    </submittedName>
</protein>
<organism evidence="2 3">
    <name type="scientific">Datura stramonium</name>
    <name type="common">Jimsonweed</name>
    <name type="synonym">Common thornapple</name>
    <dbReference type="NCBI Taxonomy" id="4076"/>
    <lineage>
        <taxon>Eukaryota</taxon>
        <taxon>Viridiplantae</taxon>
        <taxon>Streptophyta</taxon>
        <taxon>Embryophyta</taxon>
        <taxon>Tracheophyta</taxon>
        <taxon>Spermatophyta</taxon>
        <taxon>Magnoliopsida</taxon>
        <taxon>eudicotyledons</taxon>
        <taxon>Gunneridae</taxon>
        <taxon>Pentapetalae</taxon>
        <taxon>asterids</taxon>
        <taxon>lamiids</taxon>
        <taxon>Solanales</taxon>
        <taxon>Solanaceae</taxon>
        <taxon>Solanoideae</taxon>
        <taxon>Datureae</taxon>
        <taxon>Datura</taxon>
    </lineage>
</organism>
<proteinExistence type="predicted"/>
<dbReference type="EMBL" id="JACEIK010012603">
    <property type="protein sequence ID" value="MCE3216185.1"/>
    <property type="molecule type" value="Genomic_DNA"/>
</dbReference>
<reference evidence="2 3" key="1">
    <citation type="journal article" date="2021" name="BMC Genomics">
        <title>Datura genome reveals duplications of psychoactive alkaloid biosynthetic genes and high mutation rate following tissue culture.</title>
        <authorList>
            <person name="Rajewski A."/>
            <person name="Carter-House D."/>
            <person name="Stajich J."/>
            <person name="Litt A."/>
        </authorList>
    </citation>
    <scope>NUCLEOTIDE SEQUENCE [LARGE SCALE GENOMIC DNA]</scope>
    <source>
        <strain evidence="2">AR-01</strain>
    </source>
</reference>
<feature type="compositionally biased region" description="Basic and acidic residues" evidence="1">
    <location>
        <begin position="69"/>
        <end position="121"/>
    </location>
</feature>
<name>A0ABS8WVT6_DATST</name>
<gene>
    <name evidence="2" type="ORF">HAX54_005315</name>
</gene>
<evidence type="ECO:0000313" key="3">
    <source>
        <dbReference type="Proteomes" id="UP000823775"/>
    </source>
</evidence>
<evidence type="ECO:0000313" key="2">
    <source>
        <dbReference type="EMBL" id="MCE3216185.1"/>
    </source>
</evidence>
<sequence length="155" mass="18087">MDGNGNYMETTNLVPSLCSITSIEDINRIRHLQHICWMKYEAWCSRVEMKLWMHEWPWIIRKLRMKKPLPSEEQQKSIGESKEESSSHANRDAGEEQRRRPEQLKSGRDAKKGEAEIERRKVASRPEQPSPPPSSKEPNQAVAHRLFPPHVARHS</sequence>